<keyword evidence="1" id="KW-0862">Zinc</keyword>
<reference evidence="4" key="2">
    <citation type="submission" date="2025-09" db="UniProtKB">
        <authorList>
            <consortium name="Ensembl"/>
        </authorList>
    </citation>
    <scope>IDENTIFICATION</scope>
</reference>
<organism evidence="4 5">
    <name type="scientific">Seriola lalandi dorsalis</name>
    <dbReference type="NCBI Taxonomy" id="1841481"/>
    <lineage>
        <taxon>Eukaryota</taxon>
        <taxon>Metazoa</taxon>
        <taxon>Chordata</taxon>
        <taxon>Craniata</taxon>
        <taxon>Vertebrata</taxon>
        <taxon>Euteleostomi</taxon>
        <taxon>Actinopterygii</taxon>
        <taxon>Neopterygii</taxon>
        <taxon>Teleostei</taxon>
        <taxon>Neoteleostei</taxon>
        <taxon>Acanthomorphata</taxon>
        <taxon>Carangaria</taxon>
        <taxon>Carangiformes</taxon>
        <taxon>Carangidae</taxon>
        <taxon>Seriola</taxon>
    </lineage>
</organism>
<dbReference type="PANTHER" id="PTHR15503:SF36">
    <property type="entry name" value="RETROTRANSPOSON GAG-LIKE PROTEIN 5"/>
    <property type="match status" value="1"/>
</dbReference>
<evidence type="ECO:0000256" key="2">
    <source>
        <dbReference type="SAM" id="MobiDB-lite"/>
    </source>
</evidence>
<feature type="region of interest" description="Disordered" evidence="2">
    <location>
        <begin position="66"/>
        <end position="110"/>
    </location>
</feature>
<dbReference type="GeneTree" id="ENSGT00950000183173"/>
<proteinExistence type="predicted"/>
<protein>
    <recommendedName>
        <fullName evidence="3">CCHC-type domain-containing protein</fullName>
    </recommendedName>
</protein>
<evidence type="ECO:0000256" key="1">
    <source>
        <dbReference type="PROSITE-ProRule" id="PRU00047"/>
    </source>
</evidence>
<evidence type="ECO:0000259" key="3">
    <source>
        <dbReference type="PROSITE" id="PS50158"/>
    </source>
</evidence>
<evidence type="ECO:0000313" key="5">
    <source>
        <dbReference type="Proteomes" id="UP000261360"/>
    </source>
</evidence>
<name>A0A3B4YG34_SERLL</name>
<keyword evidence="1" id="KW-0863">Zinc-finger</keyword>
<feature type="region of interest" description="Disordered" evidence="2">
    <location>
        <begin position="248"/>
        <end position="281"/>
    </location>
</feature>
<feature type="region of interest" description="Disordered" evidence="2">
    <location>
        <begin position="1"/>
        <end position="27"/>
    </location>
</feature>
<reference evidence="4" key="1">
    <citation type="submission" date="2025-08" db="UniProtKB">
        <authorList>
            <consortium name="Ensembl"/>
        </authorList>
    </citation>
    <scope>IDENTIFICATION</scope>
</reference>
<dbReference type="STRING" id="1841481.ENSSLDP00000029555"/>
<dbReference type="InterPro" id="IPR032567">
    <property type="entry name" value="RTL1-rel"/>
</dbReference>
<dbReference type="SUPFAM" id="SSF57756">
    <property type="entry name" value="Retrovirus zinc finger-like domains"/>
    <property type="match status" value="1"/>
</dbReference>
<dbReference type="GO" id="GO:0008270">
    <property type="term" value="F:zinc ion binding"/>
    <property type="evidence" value="ECO:0007669"/>
    <property type="project" value="UniProtKB-KW"/>
</dbReference>
<dbReference type="InterPro" id="IPR036875">
    <property type="entry name" value="Znf_CCHC_sf"/>
</dbReference>
<evidence type="ECO:0000313" key="4">
    <source>
        <dbReference type="Ensembl" id="ENSSLDP00000029555.1"/>
    </source>
</evidence>
<keyword evidence="1" id="KW-0479">Metal-binding</keyword>
<dbReference type="InterPro" id="IPR001878">
    <property type="entry name" value="Znf_CCHC"/>
</dbReference>
<keyword evidence="5" id="KW-1185">Reference proteome</keyword>
<dbReference type="PANTHER" id="PTHR15503">
    <property type="entry name" value="LDOC1 RELATED"/>
    <property type="match status" value="1"/>
</dbReference>
<dbReference type="AlphaFoldDB" id="A0A3B4YG34"/>
<sequence length="345" mass="38208">TPRDDPPPPRTPLPDSTNWPNVNPADPEAVRAALAASAQHINRQDERIKLVCRKLSELQAQQEEMMTSFSSQVERLSRRQNEPPEWSPSTVPGPAPSLPPLGAAVTAKPGNRSAPLLSQLNRFSGELGDCKTFLAQCEIHFELQPDAFPTDRARIAYIITHLKGRAEAWATAEWGRSSPVCQLSGRVVDNAIEFRILAAESSWNPPALFDAFLEGLSKPLNNQLAPLDLPPDLDSLIDLAIKIDKRLSDQERERSSTRSQRSLPLHQGRSPVGRTRLTPEERQRRMRGGLCLYCGEQGHCLASCPIRSPGRQRLLVSHTVIVTNPSRLQPMVTLTFSSVSLQHPC</sequence>
<dbReference type="Proteomes" id="UP000261360">
    <property type="component" value="Unplaced"/>
</dbReference>
<accession>A0A3B4YG34</accession>
<feature type="domain" description="CCHC-type" evidence="3">
    <location>
        <begin position="291"/>
        <end position="305"/>
    </location>
</feature>
<dbReference type="GO" id="GO:0003676">
    <property type="term" value="F:nucleic acid binding"/>
    <property type="evidence" value="ECO:0007669"/>
    <property type="project" value="InterPro"/>
</dbReference>
<dbReference type="Ensembl" id="ENSSLDT00000030412.1">
    <property type="protein sequence ID" value="ENSSLDP00000029555.1"/>
    <property type="gene ID" value="ENSSLDG00000022798.1"/>
</dbReference>
<dbReference type="PROSITE" id="PS50158">
    <property type="entry name" value="ZF_CCHC"/>
    <property type="match status" value="1"/>
</dbReference>